<name>A0A4Z1IJZ2_9HELO</name>
<feature type="region of interest" description="Disordered" evidence="1">
    <location>
        <begin position="1"/>
        <end position="46"/>
    </location>
</feature>
<keyword evidence="4" id="KW-1185">Reference proteome</keyword>
<keyword evidence="2" id="KW-0812">Transmembrane</keyword>
<evidence type="ECO:0000313" key="4">
    <source>
        <dbReference type="Proteomes" id="UP000297452"/>
    </source>
</evidence>
<dbReference type="EMBL" id="PQXJ01000160">
    <property type="protein sequence ID" value="TGO59540.1"/>
    <property type="molecule type" value="Genomic_DNA"/>
</dbReference>
<sequence>MSYGSNNVGGSLSRSNPPNERQFPRGSESTSPFDNGESDEDCEPRRRLALYHLGRYHQVRETSHSKDDEATAYKQETGLDTPANSESLRRQRAEHNATSDLLQSELAMLRDALERTTSKAHSNASRGDIGFLLSVLITGIGAGFNLKSSSFIMEILYVACAATGLHGAYRTIYWAASRQCCANVRVVQDSLEKSTLRRDRSRYLEGTSWSILRNLNL</sequence>
<evidence type="ECO:0000256" key="1">
    <source>
        <dbReference type="SAM" id="MobiDB-lite"/>
    </source>
</evidence>
<reference evidence="3 4" key="1">
    <citation type="submission" date="2017-12" db="EMBL/GenBank/DDBJ databases">
        <title>Comparative genomics of Botrytis spp.</title>
        <authorList>
            <person name="Valero-Jimenez C.A."/>
            <person name="Tapia P."/>
            <person name="Veloso J."/>
            <person name="Silva-Moreno E."/>
            <person name="Staats M."/>
            <person name="Valdes J.H."/>
            <person name="Van Kan J.A.L."/>
        </authorList>
    </citation>
    <scope>NUCLEOTIDE SEQUENCE [LARGE SCALE GENOMIC DNA]</scope>
    <source>
        <strain evidence="3 4">MUCL2120</strain>
    </source>
</reference>
<evidence type="ECO:0000313" key="3">
    <source>
        <dbReference type="EMBL" id="TGO59540.1"/>
    </source>
</evidence>
<evidence type="ECO:0000256" key="2">
    <source>
        <dbReference type="SAM" id="Phobius"/>
    </source>
</evidence>
<comment type="caution">
    <text evidence="3">The sequence shown here is derived from an EMBL/GenBank/DDBJ whole genome shotgun (WGS) entry which is preliminary data.</text>
</comment>
<feature type="transmembrane region" description="Helical" evidence="2">
    <location>
        <begin position="129"/>
        <end position="146"/>
    </location>
</feature>
<protein>
    <submittedName>
        <fullName evidence="3">Uncharacterized protein</fullName>
    </submittedName>
</protein>
<dbReference type="Proteomes" id="UP000297452">
    <property type="component" value="Unassembled WGS sequence"/>
</dbReference>
<gene>
    <name evidence="3" type="ORF">BOTNAR_0160g00160</name>
</gene>
<organism evidence="3 4">
    <name type="scientific">Botryotinia narcissicola</name>
    <dbReference type="NCBI Taxonomy" id="278944"/>
    <lineage>
        <taxon>Eukaryota</taxon>
        <taxon>Fungi</taxon>
        <taxon>Dikarya</taxon>
        <taxon>Ascomycota</taxon>
        <taxon>Pezizomycotina</taxon>
        <taxon>Leotiomycetes</taxon>
        <taxon>Helotiales</taxon>
        <taxon>Sclerotiniaceae</taxon>
        <taxon>Botryotinia</taxon>
    </lineage>
</organism>
<accession>A0A4Z1IJZ2</accession>
<keyword evidence="2" id="KW-0472">Membrane</keyword>
<proteinExistence type="predicted"/>
<feature type="compositionally biased region" description="Polar residues" evidence="1">
    <location>
        <begin position="1"/>
        <end position="19"/>
    </location>
</feature>
<keyword evidence="2" id="KW-1133">Transmembrane helix</keyword>
<feature type="compositionally biased region" description="Basic and acidic residues" evidence="1">
    <location>
        <begin position="59"/>
        <end position="71"/>
    </location>
</feature>
<feature type="region of interest" description="Disordered" evidence="1">
    <location>
        <begin position="59"/>
        <end position="99"/>
    </location>
</feature>
<feature type="transmembrane region" description="Helical" evidence="2">
    <location>
        <begin position="152"/>
        <end position="169"/>
    </location>
</feature>
<dbReference type="AlphaFoldDB" id="A0A4Z1IJZ2"/>
<feature type="compositionally biased region" description="Basic and acidic residues" evidence="1">
    <location>
        <begin position="87"/>
        <end position="97"/>
    </location>
</feature>